<evidence type="ECO:0000259" key="4">
    <source>
        <dbReference type="Pfam" id="PF02525"/>
    </source>
</evidence>
<evidence type="ECO:0000256" key="1">
    <source>
        <dbReference type="ARBA" id="ARBA00006252"/>
    </source>
</evidence>
<organism evidence="5 6">
    <name type="scientific">Streptomyces lasiicapitis</name>
    <dbReference type="NCBI Taxonomy" id="1923961"/>
    <lineage>
        <taxon>Bacteria</taxon>
        <taxon>Bacillati</taxon>
        <taxon>Actinomycetota</taxon>
        <taxon>Actinomycetes</taxon>
        <taxon>Kitasatosporales</taxon>
        <taxon>Streptomycetaceae</taxon>
        <taxon>Streptomyces</taxon>
    </lineage>
</organism>
<feature type="region of interest" description="Disordered" evidence="3">
    <location>
        <begin position="1"/>
        <end position="30"/>
    </location>
</feature>
<feature type="compositionally biased region" description="Low complexity" evidence="3">
    <location>
        <begin position="1"/>
        <end position="10"/>
    </location>
</feature>
<dbReference type="InterPro" id="IPR029039">
    <property type="entry name" value="Flavoprotein-like_sf"/>
</dbReference>
<keyword evidence="2" id="KW-0560">Oxidoreductase</keyword>
<feature type="compositionally biased region" description="Pro residues" evidence="3">
    <location>
        <begin position="11"/>
        <end position="25"/>
    </location>
</feature>
<dbReference type="InterPro" id="IPR003680">
    <property type="entry name" value="Flavodoxin_fold"/>
</dbReference>
<proteinExistence type="inferred from homology"/>
<comment type="similarity">
    <text evidence="1">Belongs to the NAD(P)H dehydrogenase (quinone) family.</text>
</comment>
<dbReference type="Gene3D" id="3.40.50.360">
    <property type="match status" value="1"/>
</dbReference>
<name>A0ABQ2M8A6_9ACTN</name>
<reference evidence="6" key="1">
    <citation type="journal article" date="2019" name="Int. J. Syst. Evol. Microbiol.">
        <title>The Global Catalogue of Microorganisms (GCM) 10K type strain sequencing project: providing services to taxonomists for standard genome sequencing and annotation.</title>
        <authorList>
            <consortium name="The Broad Institute Genomics Platform"/>
            <consortium name="The Broad Institute Genome Sequencing Center for Infectious Disease"/>
            <person name="Wu L."/>
            <person name="Ma J."/>
        </authorList>
    </citation>
    <scope>NUCLEOTIDE SEQUENCE [LARGE SCALE GENOMIC DNA]</scope>
    <source>
        <strain evidence="6">CGMCC 4.7349</strain>
    </source>
</reference>
<comment type="caution">
    <text evidence="5">The sequence shown here is derived from an EMBL/GenBank/DDBJ whole genome shotgun (WGS) entry which is preliminary data.</text>
</comment>
<dbReference type="SUPFAM" id="SSF52218">
    <property type="entry name" value="Flavoproteins"/>
    <property type="match status" value="1"/>
</dbReference>
<evidence type="ECO:0000256" key="2">
    <source>
        <dbReference type="ARBA" id="ARBA00023002"/>
    </source>
</evidence>
<dbReference type="InterPro" id="IPR051545">
    <property type="entry name" value="NAD(P)H_dehydrogenase_qn"/>
</dbReference>
<accession>A0ABQ2M8A6</accession>
<sequence length="287" mass="31676">MTEATQQPQPVAQPQPQPLAQPHPHQPPKKKILVVSAHPDPASLNTALTDFAVDHLRAAGHEVRLSDLYAMKWKATIDADDFTDHSADERLHVMAASERATLAGRLSADVAAEQEKVRWADAVVLQFPMWWFAPPAILKGWIDRVFTSGFGYGPKVPPPYSEGPLAGRRALLSVTAGARETSFSDRGIHGRLTDVLHPLQHGLFWFTGMAPLEPFAVYHANDLPAERFEAARQEYAHRLDGLFTDAPVPFRTLVGGDYDHDMRLLEGVEGAGVSGLDLHVRPTARRR</sequence>
<gene>
    <name evidence="5" type="ORF">GCM10012286_42550</name>
</gene>
<feature type="domain" description="Flavodoxin-like fold" evidence="4">
    <location>
        <begin position="30"/>
        <end position="238"/>
    </location>
</feature>
<dbReference type="RefSeq" id="WP_189175194.1">
    <property type="nucleotide sequence ID" value="NZ_BMNG01000009.1"/>
</dbReference>
<dbReference type="Proteomes" id="UP000656881">
    <property type="component" value="Unassembled WGS sequence"/>
</dbReference>
<dbReference type="EMBL" id="BMNG01000009">
    <property type="protein sequence ID" value="GGO47987.1"/>
    <property type="molecule type" value="Genomic_DNA"/>
</dbReference>
<keyword evidence="6" id="KW-1185">Reference proteome</keyword>
<protein>
    <submittedName>
        <fullName evidence="5">NAD(P)H dehydrogenase</fullName>
    </submittedName>
</protein>
<dbReference type="PANTHER" id="PTHR10204">
    <property type="entry name" value="NAD P H OXIDOREDUCTASE-RELATED"/>
    <property type="match status" value="1"/>
</dbReference>
<dbReference type="Pfam" id="PF02525">
    <property type="entry name" value="Flavodoxin_2"/>
    <property type="match status" value="1"/>
</dbReference>
<dbReference type="PANTHER" id="PTHR10204:SF34">
    <property type="entry name" value="NAD(P)H DEHYDROGENASE [QUINONE] 1 ISOFORM 1"/>
    <property type="match status" value="1"/>
</dbReference>
<evidence type="ECO:0000313" key="6">
    <source>
        <dbReference type="Proteomes" id="UP000656881"/>
    </source>
</evidence>
<evidence type="ECO:0000313" key="5">
    <source>
        <dbReference type="EMBL" id="GGO47987.1"/>
    </source>
</evidence>
<evidence type="ECO:0000256" key="3">
    <source>
        <dbReference type="SAM" id="MobiDB-lite"/>
    </source>
</evidence>